<evidence type="ECO:0000313" key="1">
    <source>
        <dbReference type="EMBL" id="GKV26335.1"/>
    </source>
</evidence>
<dbReference type="Proteomes" id="UP001054252">
    <property type="component" value="Unassembled WGS sequence"/>
</dbReference>
<evidence type="ECO:0000313" key="2">
    <source>
        <dbReference type="Proteomes" id="UP001054252"/>
    </source>
</evidence>
<accession>A0AAV5KNX0</accession>
<comment type="caution">
    <text evidence="1">The sequence shown here is derived from an EMBL/GenBank/DDBJ whole genome shotgun (WGS) entry which is preliminary data.</text>
</comment>
<proteinExistence type="predicted"/>
<organism evidence="1 2">
    <name type="scientific">Rubroshorea leprosula</name>
    <dbReference type="NCBI Taxonomy" id="152421"/>
    <lineage>
        <taxon>Eukaryota</taxon>
        <taxon>Viridiplantae</taxon>
        <taxon>Streptophyta</taxon>
        <taxon>Embryophyta</taxon>
        <taxon>Tracheophyta</taxon>
        <taxon>Spermatophyta</taxon>
        <taxon>Magnoliopsida</taxon>
        <taxon>eudicotyledons</taxon>
        <taxon>Gunneridae</taxon>
        <taxon>Pentapetalae</taxon>
        <taxon>rosids</taxon>
        <taxon>malvids</taxon>
        <taxon>Malvales</taxon>
        <taxon>Dipterocarpaceae</taxon>
        <taxon>Rubroshorea</taxon>
    </lineage>
</organism>
<gene>
    <name evidence="1" type="ORF">SLEP1_g35661</name>
</gene>
<protein>
    <submittedName>
        <fullName evidence="1">Uncharacterized protein</fullName>
    </submittedName>
</protein>
<name>A0AAV5KNX0_9ROSI</name>
<dbReference type="AlphaFoldDB" id="A0AAV5KNX0"/>
<dbReference type="EMBL" id="BPVZ01000072">
    <property type="protein sequence ID" value="GKV26335.1"/>
    <property type="molecule type" value="Genomic_DNA"/>
</dbReference>
<keyword evidence="2" id="KW-1185">Reference proteome</keyword>
<sequence>MISGEGLKLRRHPDKGMAIETFSLVCYLVGSSGFYCWRW</sequence>
<reference evidence="1 2" key="1">
    <citation type="journal article" date="2021" name="Commun. Biol.">
        <title>The genome of Shorea leprosula (Dipterocarpaceae) highlights the ecological relevance of drought in aseasonal tropical rainforests.</title>
        <authorList>
            <person name="Ng K.K.S."/>
            <person name="Kobayashi M.J."/>
            <person name="Fawcett J.A."/>
            <person name="Hatakeyama M."/>
            <person name="Paape T."/>
            <person name="Ng C.H."/>
            <person name="Ang C.C."/>
            <person name="Tnah L.H."/>
            <person name="Lee C.T."/>
            <person name="Nishiyama T."/>
            <person name="Sese J."/>
            <person name="O'Brien M.J."/>
            <person name="Copetti D."/>
            <person name="Mohd Noor M.I."/>
            <person name="Ong R.C."/>
            <person name="Putra M."/>
            <person name="Sireger I.Z."/>
            <person name="Indrioko S."/>
            <person name="Kosugi Y."/>
            <person name="Izuno A."/>
            <person name="Isagi Y."/>
            <person name="Lee S.L."/>
            <person name="Shimizu K.K."/>
        </authorList>
    </citation>
    <scope>NUCLEOTIDE SEQUENCE [LARGE SCALE GENOMIC DNA]</scope>
    <source>
        <strain evidence="1">214</strain>
    </source>
</reference>